<dbReference type="Gene3D" id="3.30.250.20">
    <property type="entry name" value="L1 transposable element, C-terminal domain"/>
    <property type="match status" value="1"/>
</dbReference>
<accession>A0AAV7QM72</accession>
<gene>
    <name evidence="1" type="ORF">NDU88_006793</name>
</gene>
<evidence type="ECO:0000313" key="1">
    <source>
        <dbReference type="EMBL" id="KAJ1140441.1"/>
    </source>
</evidence>
<dbReference type="AlphaFoldDB" id="A0AAV7QM72"/>
<dbReference type="Proteomes" id="UP001066276">
    <property type="component" value="Chromosome 6"/>
</dbReference>
<proteinExistence type="predicted"/>
<dbReference type="InterPro" id="IPR042566">
    <property type="entry name" value="L1_C"/>
</dbReference>
<keyword evidence="2" id="KW-1185">Reference proteome</keyword>
<reference evidence="1" key="1">
    <citation type="journal article" date="2022" name="bioRxiv">
        <title>Sequencing and chromosome-scale assembly of the giantPleurodeles waltlgenome.</title>
        <authorList>
            <person name="Brown T."/>
            <person name="Elewa A."/>
            <person name="Iarovenko S."/>
            <person name="Subramanian E."/>
            <person name="Araus A.J."/>
            <person name="Petzold A."/>
            <person name="Susuki M."/>
            <person name="Suzuki K.-i.T."/>
            <person name="Hayashi T."/>
            <person name="Toyoda A."/>
            <person name="Oliveira C."/>
            <person name="Osipova E."/>
            <person name="Leigh N.D."/>
            <person name="Simon A."/>
            <person name="Yun M.H."/>
        </authorList>
    </citation>
    <scope>NUCLEOTIDE SEQUENCE</scope>
    <source>
        <strain evidence="1">20211129_DDA</strain>
        <tissue evidence="1">Liver</tissue>
    </source>
</reference>
<sequence length="168" mass="18873">MFFPDYTVAVQKQRNSFLAVKQDLCEMEFTYSLLFPAKLSVVTADTTHFFATTEEAWHWIETSDGGATSSLRLELPGGSAAWRRRGQRRIRAQKVGNLPAVPDLEQRIQERHNALQQAAVLSNIELYTSLEGQGSHFSNGERSAVTWPSLLSLHKPPDVTLQMSDILL</sequence>
<comment type="caution">
    <text evidence="1">The sequence shown here is derived from an EMBL/GenBank/DDBJ whole genome shotgun (WGS) entry which is preliminary data.</text>
</comment>
<dbReference type="EMBL" id="JANPWB010000010">
    <property type="protein sequence ID" value="KAJ1140441.1"/>
    <property type="molecule type" value="Genomic_DNA"/>
</dbReference>
<name>A0AAV7QM72_PLEWA</name>
<evidence type="ECO:0000313" key="2">
    <source>
        <dbReference type="Proteomes" id="UP001066276"/>
    </source>
</evidence>
<organism evidence="1 2">
    <name type="scientific">Pleurodeles waltl</name>
    <name type="common">Iberian ribbed newt</name>
    <dbReference type="NCBI Taxonomy" id="8319"/>
    <lineage>
        <taxon>Eukaryota</taxon>
        <taxon>Metazoa</taxon>
        <taxon>Chordata</taxon>
        <taxon>Craniata</taxon>
        <taxon>Vertebrata</taxon>
        <taxon>Euteleostomi</taxon>
        <taxon>Amphibia</taxon>
        <taxon>Batrachia</taxon>
        <taxon>Caudata</taxon>
        <taxon>Salamandroidea</taxon>
        <taxon>Salamandridae</taxon>
        <taxon>Pleurodelinae</taxon>
        <taxon>Pleurodeles</taxon>
    </lineage>
</organism>
<protein>
    <submittedName>
        <fullName evidence="1">Uncharacterized protein</fullName>
    </submittedName>
</protein>